<dbReference type="Pfam" id="PF00106">
    <property type="entry name" value="adh_short"/>
    <property type="match status" value="1"/>
</dbReference>
<gene>
    <name evidence="2" type="ORF">PAC_09724</name>
</gene>
<dbReference type="CDD" id="cd05233">
    <property type="entry name" value="SDR_c"/>
    <property type="match status" value="1"/>
</dbReference>
<reference evidence="2 3" key="1">
    <citation type="submission" date="2016-03" db="EMBL/GenBank/DDBJ databases">
        <authorList>
            <person name="Ploux O."/>
        </authorList>
    </citation>
    <scope>NUCLEOTIDE SEQUENCE [LARGE SCALE GENOMIC DNA]</scope>
    <source>
        <strain evidence="2 3">UAMH 11012</strain>
    </source>
</reference>
<dbReference type="InterPro" id="IPR002347">
    <property type="entry name" value="SDR_fam"/>
</dbReference>
<evidence type="ECO:0000259" key="1">
    <source>
        <dbReference type="SMART" id="SM00822"/>
    </source>
</evidence>
<name>A0A1L7X471_9HELO</name>
<dbReference type="STRING" id="576137.A0A1L7X471"/>
<accession>A0A1L7X471</accession>
<dbReference type="PRINTS" id="PR00081">
    <property type="entry name" value="GDHRDH"/>
</dbReference>
<dbReference type="InterPro" id="IPR036291">
    <property type="entry name" value="NAD(P)-bd_dom_sf"/>
</dbReference>
<dbReference type="Gene3D" id="3.40.50.720">
    <property type="entry name" value="NAD(P)-binding Rossmann-like Domain"/>
    <property type="match status" value="1"/>
</dbReference>
<dbReference type="SUPFAM" id="SSF51735">
    <property type="entry name" value="NAD(P)-binding Rossmann-fold domains"/>
    <property type="match status" value="1"/>
</dbReference>
<sequence>MTFSSDTKAPPGLPTYTKLWHKKSCPTISPTRPENSAKGKVVIITGGGTGIGAAIAKAFAEAGAKAIAIVGRRENHLKTSATTISSISSSTKVEYALADITDKKVLKAAFEKFEHSLGKIDVLVSNAGYLTDIVPIKNSDDEDWWKSFEINVKGTYNVIRAFLPHAVSDAVFLGVNAGLATAPPIPGLSGYISSKIASARMLESGIVETAMTDKTKLPPMDDADLVAGLMVWLAGPEAGFMKGKFMWTNFDVDETKQRAAEIG</sequence>
<dbReference type="OrthoDB" id="1933717at2759"/>
<evidence type="ECO:0000313" key="2">
    <source>
        <dbReference type="EMBL" id="CZR59830.1"/>
    </source>
</evidence>
<proteinExistence type="predicted"/>
<dbReference type="InterPro" id="IPR057326">
    <property type="entry name" value="KR_dom"/>
</dbReference>
<dbReference type="PANTHER" id="PTHR43975:SF2">
    <property type="entry name" value="EG:BACR7A4.14 PROTEIN-RELATED"/>
    <property type="match status" value="1"/>
</dbReference>
<organism evidence="2 3">
    <name type="scientific">Phialocephala subalpina</name>
    <dbReference type="NCBI Taxonomy" id="576137"/>
    <lineage>
        <taxon>Eukaryota</taxon>
        <taxon>Fungi</taxon>
        <taxon>Dikarya</taxon>
        <taxon>Ascomycota</taxon>
        <taxon>Pezizomycotina</taxon>
        <taxon>Leotiomycetes</taxon>
        <taxon>Helotiales</taxon>
        <taxon>Mollisiaceae</taxon>
        <taxon>Phialocephala</taxon>
        <taxon>Phialocephala fortinii species complex</taxon>
    </lineage>
</organism>
<keyword evidence="3" id="KW-1185">Reference proteome</keyword>
<evidence type="ECO:0000313" key="3">
    <source>
        <dbReference type="Proteomes" id="UP000184330"/>
    </source>
</evidence>
<dbReference type="PANTHER" id="PTHR43975">
    <property type="entry name" value="ZGC:101858"/>
    <property type="match status" value="1"/>
</dbReference>
<protein>
    <submittedName>
        <fullName evidence="2">Related to peroxisomal short-chain alcohol dehydrogenase</fullName>
    </submittedName>
</protein>
<dbReference type="EMBL" id="FJOG01000014">
    <property type="protein sequence ID" value="CZR59830.1"/>
    <property type="molecule type" value="Genomic_DNA"/>
</dbReference>
<dbReference type="SMART" id="SM00822">
    <property type="entry name" value="PKS_KR"/>
    <property type="match status" value="1"/>
</dbReference>
<dbReference type="AlphaFoldDB" id="A0A1L7X471"/>
<dbReference type="Proteomes" id="UP000184330">
    <property type="component" value="Unassembled WGS sequence"/>
</dbReference>
<feature type="domain" description="Ketoreductase" evidence="1">
    <location>
        <begin position="40"/>
        <end position="229"/>
    </location>
</feature>